<proteinExistence type="predicted"/>
<evidence type="ECO:0000259" key="2">
    <source>
        <dbReference type="Pfam" id="PF01498"/>
    </source>
</evidence>
<dbReference type="GO" id="GO:0005634">
    <property type="term" value="C:nucleus"/>
    <property type="evidence" value="ECO:0007669"/>
    <property type="project" value="UniProtKB-SubCell"/>
</dbReference>
<protein>
    <submittedName>
        <fullName evidence="4">Transposable element Tcb2 transposase</fullName>
    </submittedName>
</protein>
<comment type="subcellular location">
    <subcellularLocation>
        <location evidence="1">Nucleus</location>
    </subcellularLocation>
</comment>
<evidence type="ECO:0000313" key="4">
    <source>
        <dbReference type="EMBL" id="GFX93577.1"/>
    </source>
</evidence>
<dbReference type="PANTHER" id="PTHR36688">
    <property type="entry name" value="ENDO/EXONUCLEASE/PHOSPHATASE DOMAIN-CONTAINING PROTEIN"/>
    <property type="match status" value="1"/>
</dbReference>
<reference evidence="4" key="1">
    <citation type="submission" date="2020-08" db="EMBL/GenBank/DDBJ databases">
        <title>Multicomponent nature underlies the extraordinary mechanical properties of spider dragline silk.</title>
        <authorList>
            <person name="Kono N."/>
            <person name="Nakamura H."/>
            <person name="Mori M."/>
            <person name="Yoshida Y."/>
            <person name="Ohtoshi R."/>
            <person name="Malay A.D."/>
            <person name="Moran D.A.P."/>
            <person name="Tomita M."/>
            <person name="Numata K."/>
            <person name="Arakawa K."/>
        </authorList>
    </citation>
    <scope>NUCLEOTIDE SEQUENCE</scope>
</reference>
<dbReference type="Gene3D" id="1.10.10.10">
    <property type="entry name" value="Winged helix-like DNA-binding domain superfamily/Winged helix DNA-binding domain"/>
    <property type="match status" value="1"/>
</dbReference>
<dbReference type="PANTHER" id="PTHR36688:SF1">
    <property type="entry name" value="ENDONUCLEASE_EXONUCLEASE_PHOSPHATASE DOMAIN-CONTAINING PROTEIN"/>
    <property type="match status" value="1"/>
</dbReference>
<dbReference type="Gene3D" id="3.30.420.10">
    <property type="entry name" value="Ribonuclease H-like superfamily/Ribonuclease H"/>
    <property type="match status" value="1"/>
</dbReference>
<dbReference type="InterPro" id="IPR052560">
    <property type="entry name" value="RdDP_mobile_element"/>
</dbReference>
<name>A0A8X6RJ86_TRICX</name>
<dbReference type="InterPro" id="IPR036397">
    <property type="entry name" value="RNaseH_sf"/>
</dbReference>
<dbReference type="Pfam" id="PF01498">
    <property type="entry name" value="HTH_Tnp_Tc3_2"/>
    <property type="match status" value="1"/>
</dbReference>
<dbReference type="EMBL" id="BMAU01021175">
    <property type="protein sequence ID" value="GFX93577.1"/>
    <property type="molecule type" value="Genomic_DNA"/>
</dbReference>
<dbReference type="GO" id="GO:0003677">
    <property type="term" value="F:DNA binding"/>
    <property type="evidence" value="ECO:0007669"/>
    <property type="project" value="InterPro"/>
</dbReference>
<dbReference type="GO" id="GO:0006313">
    <property type="term" value="P:DNA transposition"/>
    <property type="evidence" value="ECO:0007669"/>
    <property type="project" value="InterPro"/>
</dbReference>
<dbReference type="InterPro" id="IPR038717">
    <property type="entry name" value="Tc1-like_DDE_dom"/>
</dbReference>
<accession>A0A8X6RJ86</accession>
<evidence type="ECO:0000313" key="5">
    <source>
        <dbReference type="Proteomes" id="UP000887159"/>
    </source>
</evidence>
<dbReference type="Proteomes" id="UP000887159">
    <property type="component" value="Unassembled WGS sequence"/>
</dbReference>
<dbReference type="Pfam" id="PF13358">
    <property type="entry name" value="DDE_3"/>
    <property type="match status" value="1"/>
</dbReference>
<feature type="domain" description="Transposase Tc1-like" evidence="2">
    <location>
        <begin position="73"/>
        <end position="134"/>
    </location>
</feature>
<dbReference type="InterPro" id="IPR002492">
    <property type="entry name" value="Transposase_Tc1-like"/>
</dbReference>
<dbReference type="InterPro" id="IPR009057">
    <property type="entry name" value="Homeodomain-like_sf"/>
</dbReference>
<dbReference type="InterPro" id="IPR036388">
    <property type="entry name" value="WH-like_DNA-bd_sf"/>
</dbReference>
<evidence type="ECO:0000259" key="3">
    <source>
        <dbReference type="Pfam" id="PF13358"/>
    </source>
</evidence>
<dbReference type="AlphaFoldDB" id="A0A8X6RJ86"/>
<sequence>MANNQSVRRHLDAFTRGRIIGKLEEGRSVTSVAAEFGIAHSIVSRLWRQFQTTGTAIRGFSSGRPRGTTPADDRCIVLQARRNRRQTAGEIARHTTQATGRPISRFTVARRLHGGGLFARRPVRCVPLTPAHRRRNWRDNEWGRVLFTDESRFSLSSDSHRILIWRERGSRNHPSNIIERDRYGGRGVLVWGGIMLGSRTDLHIFDAGSVNGTRYCNEILLPYVRLFRGAMGLQFLFMDNNAPCHRTVAAEQLLESEDIERMDWPARSPDLNPIEHVWDFLGRRLAARTLPPVTIRELRLALQDEWAAMPQQLIDTLILSMGRRCETCLAVREIISPTKDRMFLAGHPSQGCFGLQSHCAPCYFFNKASFYPSDFSFNNWKEAIIFPIKKPGKNPHLASSYRPISLLSTIGKLTESIILHRLKNFINENNILNPNQYGFTNKLSTLHPLLRLTENISEGFQKRKAREQFFWISRKPSTVFGLMVLLLS</sequence>
<feature type="domain" description="Tc1-like transposase DDE" evidence="3">
    <location>
        <begin position="144"/>
        <end position="288"/>
    </location>
</feature>
<dbReference type="GO" id="GO:0015074">
    <property type="term" value="P:DNA integration"/>
    <property type="evidence" value="ECO:0007669"/>
    <property type="project" value="InterPro"/>
</dbReference>
<keyword evidence="5" id="KW-1185">Reference proteome</keyword>
<gene>
    <name evidence="4" type="ORF">TNCV_1587551</name>
</gene>
<dbReference type="SUPFAM" id="SSF46689">
    <property type="entry name" value="Homeodomain-like"/>
    <property type="match status" value="1"/>
</dbReference>
<organism evidence="4 5">
    <name type="scientific">Trichonephila clavipes</name>
    <name type="common">Golden silk orbweaver</name>
    <name type="synonym">Nephila clavipes</name>
    <dbReference type="NCBI Taxonomy" id="2585209"/>
    <lineage>
        <taxon>Eukaryota</taxon>
        <taxon>Metazoa</taxon>
        <taxon>Ecdysozoa</taxon>
        <taxon>Arthropoda</taxon>
        <taxon>Chelicerata</taxon>
        <taxon>Arachnida</taxon>
        <taxon>Araneae</taxon>
        <taxon>Araneomorphae</taxon>
        <taxon>Entelegynae</taxon>
        <taxon>Araneoidea</taxon>
        <taxon>Nephilidae</taxon>
        <taxon>Trichonephila</taxon>
    </lineage>
</organism>
<evidence type="ECO:0000256" key="1">
    <source>
        <dbReference type="ARBA" id="ARBA00004123"/>
    </source>
</evidence>
<comment type="caution">
    <text evidence="4">The sequence shown here is derived from an EMBL/GenBank/DDBJ whole genome shotgun (WGS) entry which is preliminary data.</text>
</comment>